<keyword evidence="2" id="KW-1185">Reference proteome</keyword>
<accession>A0ABV0U5I5</accession>
<sequence>MLHLCVLNVFVNTRRAGDHGICTLLGCYVVNISCWPKPKHDRVSEQEAQFKTQINTDGEDWPLIILSTAKRNVLQKYSNPLNLSTICHVTTMNFNVFHWEFMG</sequence>
<comment type="caution">
    <text evidence="1">The sequence shown here is derived from an EMBL/GenBank/DDBJ whole genome shotgun (WGS) entry which is preliminary data.</text>
</comment>
<name>A0ABV0U5I5_9TELE</name>
<organism evidence="1 2">
    <name type="scientific">Ilyodon furcidens</name>
    <name type="common">goldbreast splitfin</name>
    <dbReference type="NCBI Taxonomy" id="33524"/>
    <lineage>
        <taxon>Eukaryota</taxon>
        <taxon>Metazoa</taxon>
        <taxon>Chordata</taxon>
        <taxon>Craniata</taxon>
        <taxon>Vertebrata</taxon>
        <taxon>Euteleostomi</taxon>
        <taxon>Actinopterygii</taxon>
        <taxon>Neopterygii</taxon>
        <taxon>Teleostei</taxon>
        <taxon>Neoteleostei</taxon>
        <taxon>Acanthomorphata</taxon>
        <taxon>Ovalentaria</taxon>
        <taxon>Atherinomorphae</taxon>
        <taxon>Cyprinodontiformes</taxon>
        <taxon>Goodeidae</taxon>
        <taxon>Ilyodon</taxon>
    </lineage>
</organism>
<reference evidence="1 2" key="1">
    <citation type="submission" date="2021-06" db="EMBL/GenBank/DDBJ databases">
        <authorList>
            <person name="Palmer J.M."/>
        </authorList>
    </citation>
    <scope>NUCLEOTIDE SEQUENCE [LARGE SCALE GENOMIC DNA]</scope>
    <source>
        <strain evidence="2">if_2019</strain>
        <tissue evidence="1">Muscle</tissue>
    </source>
</reference>
<dbReference type="Proteomes" id="UP001482620">
    <property type="component" value="Unassembled WGS sequence"/>
</dbReference>
<evidence type="ECO:0000313" key="1">
    <source>
        <dbReference type="EMBL" id="MEQ2239817.1"/>
    </source>
</evidence>
<dbReference type="EMBL" id="JAHRIQ010058500">
    <property type="protein sequence ID" value="MEQ2239817.1"/>
    <property type="molecule type" value="Genomic_DNA"/>
</dbReference>
<gene>
    <name evidence="1" type="ORF">ILYODFUR_008494</name>
</gene>
<evidence type="ECO:0000313" key="2">
    <source>
        <dbReference type="Proteomes" id="UP001482620"/>
    </source>
</evidence>
<protein>
    <submittedName>
        <fullName evidence="1">Uncharacterized protein</fullName>
    </submittedName>
</protein>
<proteinExistence type="predicted"/>